<protein>
    <recommendedName>
        <fullName evidence="3">Peptidase S74 domain-containing protein</fullName>
    </recommendedName>
</protein>
<dbReference type="GO" id="GO:0098015">
    <property type="term" value="C:virus tail"/>
    <property type="evidence" value="ECO:0007669"/>
    <property type="project" value="UniProtKB-KW"/>
</dbReference>
<keyword evidence="2" id="KW-0946">Virion</keyword>
<name>E3SQP0_9CAUD</name>
<accession>E3SQP0</accession>
<dbReference type="Proteomes" id="UP000006536">
    <property type="component" value="Segment"/>
</dbReference>
<keyword evidence="2" id="KW-1227">Viral tail protein</keyword>
<dbReference type="KEGG" id="vg:11537990"/>
<gene>
    <name evidence="4" type="ORF">CYLG_00058</name>
</gene>
<keyword evidence="5" id="KW-1185">Reference proteome</keyword>
<dbReference type="InterPro" id="IPR030392">
    <property type="entry name" value="S74_ICA"/>
</dbReference>
<dbReference type="RefSeq" id="YP_005087392.1">
    <property type="nucleotide sequence ID" value="NC_016656.1"/>
</dbReference>
<feature type="domain" description="Peptidase S74" evidence="3">
    <location>
        <begin position="455"/>
        <end position="570"/>
    </location>
</feature>
<evidence type="ECO:0000259" key="3">
    <source>
        <dbReference type="PROSITE" id="PS51688"/>
    </source>
</evidence>
<dbReference type="PROSITE" id="PS51688">
    <property type="entry name" value="ICA"/>
    <property type="match status" value="1"/>
</dbReference>
<proteinExistence type="predicted"/>
<evidence type="ECO:0000313" key="5">
    <source>
        <dbReference type="Proteomes" id="UP000006536"/>
    </source>
</evidence>
<dbReference type="GeneID" id="11537990"/>
<sequence>MALTQITEKGIKDGEIINADINASAAIAGTKISPNFGSQNIQTTGGISNAQYVNLSSTSPSIDFVDTNNNSDFMLQNANGVFKLYDSTNNADRVGVDSSGNVGIGTSSPAANLHVHTDSNGEGVLIKSTGNTSNALTFDANRGAEGVIAAMYGRWNGTTVAQMSFVSGSDTTDKNDGFITFGTESAASNGNVNATERMRIASDGKVGINIAGTDNTSPVRNLDIADSSGAILRLISSDDTLGANERLGEIEFFSDDDDNAHIGAFIKAIADPSDSAGRRTALTFGTQNHDASINAVEKLRIDANGNVGIGTTSPNSLLNIHGVFETNAFDSASGSGGRTSTGLLIGDAYSAGKTSSDDRNSIIWNERGLDIDFATSDAVRMKLVHDGRLRLLCQDFSSDPSSSNSGVMLGSTSTGSVFSSGSATNTQTHIIFRNGNGDVGTIQTSGSSTAYNTSSDYRLKENAVAISDGITRLKTLKPYRFNFKADADTTVDGFFAHEVTAVPEAISGTKDETKDILYTEEDTIPSGKKVGDVKQVDPVYQGIDQSKIVPLLTAALQEAVAKIETLETKVAALEAA</sequence>
<dbReference type="EMBL" id="GU071107">
    <property type="protein sequence ID" value="ADP00258.1"/>
    <property type="molecule type" value="Genomic_DNA"/>
</dbReference>
<comment type="subcellular location">
    <subcellularLocation>
        <location evidence="1">Virion</location>
    </subcellularLocation>
</comment>
<organism evidence="4 5">
    <name type="scientific">Cyanophage P-SSP2</name>
    <dbReference type="NCBI Taxonomy" id="444876"/>
    <lineage>
        <taxon>Viruses</taxon>
        <taxon>Duplodnaviria</taxon>
        <taxon>Heunggongvirae</taxon>
        <taxon>Uroviricota</taxon>
        <taxon>Caudoviricetes</taxon>
        <taxon>Autographivirales</taxon>
        <taxon>Sechaudvirinae</taxon>
        <taxon>Tritonvirus</taxon>
        <taxon>Tritonvirus PSSP2</taxon>
    </lineage>
</organism>
<evidence type="ECO:0000313" key="4">
    <source>
        <dbReference type="EMBL" id="ADP00258.1"/>
    </source>
</evidence>
<dbReference type="OrthoDB" id="22500at10239"/>
<reference evidence="4 5" key="1">
    <citation type="submission" date="2009-10" db="EMBL/GenBank/DDBJ databases">
        <title>The Genome Sequence of Cyanophage P-SSP2.</title>
        <authorList>
            <consortium name="The Broad Institute Genome Sequencing Platform"/>
            <person name="Henn M.R."/>
            <person name="Sullivan M.S."/>
            <person name="Osburne M.S."/>
            <person name="Levin J."/>
            <person name="Malboeuf C."/>
            <person name="Casali M."/>
            <person name="Russ C."/>
            <person name="Lennon N."/>
            <person name="Erlich R."/>
            <person name="Young S.K."/>
            <person name="Koehrsen M."/>
            <person name="Yandava C."/>
            <person name="Zeng Q."/>
            <person name="Alvarado L."/>
            <person name="Anderson S."/>
            <person name="Berlin A."/>
            <person name="Borenstein D."/>
            <person name="Chen Z."/>
            <person name="Engels R."/>
            <person name="Freedman E."/>
            <person name="Gellesch M."/>
            <person name="Goldberg J."/>
            <person name="Green L."/>
            <person name="Griggs A."/>
            <person name="Gujja S."/>
            <person name="Heiman D."/>
            <person name="Hepburn T."/>
            <person name="Howarth C."/>
            <person name="Jen D."/>
            <person name="Larson L."/>
            <person name="Lewis B."/>
            <person name="Mehta T."/>
            <person name="Park D."/>
            <person name="Pearson M."/>
            <person name="Roberts A."/>
            <person name="Ryan E."/>
            <person name="Saif S."/>
            <person name="Shea T."/>
            <person name="Shenoy N."/>
            <person name="Sisk P."/>
            <person name="Stolte C."/>
            <person name="Sykes S."/>
            <person name="Walk T."/>
            <person name="White J."/>
            <person name="Yu Q."/>
            <person name="Coleman M.L."/>
            <person name="Huang K.H."/>
            <person name="Weigele P.R."/>
            <person name="DeFrancesco A.S."/>
            <person name="Kern S.E."/>
            <person name="Thompson L.R."/>
            <person name="Fu R."/>
            <person name="Hombeck B."/>
            <person name="Chisholm S.W."/>
            <person name="Haas B."/>
            <person name="Nusbaum C."/>
            <person name="Galagan J."/>
            <person name="Birren B."/>
        </authorList>
    </citation>
    <scope>NUCLEOTIDE SEQUENCE [LARGE SCALE GENOMIC DNA]</scope>
    <source>
        <strain evidence="4">Syn26</strain>
    </source>
</reference>
<evidence type="ECO:0000256" key="1">
    <source>
        <dbReference type="ARBA" id="ARBA00004328"/>
    </source>
</evidence>
<evidence type="ECO:0000256" key="2">
    <source>
        <dbReference type="ARBA" id="ARBA00022732"/>
    </source>
</evidence>